<evidence type="ECO:0000256" key="3">
    <source>
        <dbReference type="ARBA" id="ARBA00022723"/>
    </source>
</evidence>
<dbReference type="PANTHER" id="PTHR43808:SF8">
    <property type="entry name" value="PEPTIDASE M20 DIMERISATION DOMAIN-CONTAINING PROTEIN"/>
    <property type="match status" value="1"/>
</dbReference>
<dbReference type="InterPro" id="IPR011650">
    <property type="entry name" value="Peptidase_M20_dimer"/>
</dbReference>
<keyword evidence="3" id="KW-0479">Metal-binding</keyword>
<dbReference type="NCBIfam" id="NF005913">
    <property type="entry name" value="PRK07906.1"/>
    <property type="match status" value="1"/>
</dbReference>
<organism evidence="8 9">
    <name type="scientific">Streptomyces sp. 900116325</name>
    <dbReference type="NCBI Taxonomy" id="3154295"/>
    <lineage>
        <taxon>Bacteria</taxon>
        <taxon>Bacillati</taxon>
        <taxon>Actinomycetota</taxon>
        <taxon>Actinomycetes</taxon>
        <taxon>Kitasatosporales</taxon>
        <taxon>Streptomycetaceae</taxon>
        <taxon>Streptomyces</taxon>
    </lineage>
</organism>
<keyword evidence="5" id="KW-0862">Zinc</keyword>
<dbReference type="Gene3D" id="1.10.150.900">
    <property type="match status" value="1"/>
</dbReference>
<dbReference type="Pfam" id="PF01546">
    <property type="entry name" value="Peptidase_M20"/>
    <property type="match status" value="1"/>
</dbReference>
<dbReference type="SUPFAM" id="SSF55031">
    <property type="entry name" value="Bacterial exopeptidase dimerisation domain"/>
    <property type="match status" value="1"/>
</dbReference>
<dbReference type="InterPro" id="IPR001261">
    <property type="entry name" value="ArgE/DapE_CS"/>
</dbReference>
<reference evidence="8 9" key="1">
    <citation type="submission" date="2024-06" db="EMBL/GenBank/DDBJ databases">
        <title>The Natural Products Discovery Center: Release of the First 8490 Sequenced Strains for Exploring Actinobacteria Biosynthetic Diversity.</title>
        <authorList>
            <person name="Kalkreuter E."/>
            <person name="Kautsar S.A."/>
            <person name="Yang D."/>
            <person name="Bader C.D."/>
            <person name="Teijaro C.N."/>
            <person name="Fluegel L."/>
            <person name="Davis C.M."/>
            <person name="Simpson J.R."/>
            <person name="Lauterbach L."/>
            <person name="Steele A.D."/>
            <person name="Gui C."/>
            <person name="Meng S."/>
            <person name="Li G."/>
            <person name="Viehrig K."/>
            <person name="Ye F."/>
            <person name="Su P."/>
            <person name="Kiefer A.F."/>
            <person name="Nichols A."/>
            <person name="Cepeda A.J."/>
            <person name="Yan W."/>
            <person name="Fan B."/>
            <person name="Jiang Y."/>
            <person name="Adhikari A."/>
            <person name="Zheng C.-J."/>
            <person name="Schuster L."/>
            <person name="Cowan T.M."/>
            <person name="Smanski M.J."/>
            <person name="Chevrette M.G."/>
            <person name="De Carvalho L.P.S."/>
            <person name="Shen B."/>
        </authorList>
    </citation>
    <scope>NUCLEOTIDE SEQUENCE [LARGE SCALE GENOMIC DNA]</scope>
    <source>
        <strain evidence="8 9">NPDC005137</strain>
    </source>
</reference>
<accession>A0ABV2U9K4</accession>
<evidence type="ECO:0000256" key="2">
    <source>
        <dbReference type="ARBA" id="ARBA00006247"/>
    </source>
</evidence>
<comment type="similarity">
    <text evidence="2">Belongs to the peptidase M20A family.</text>
</comment>
<feature type="compositionally biased region" description="Basic and acidic residues" evidence="6">
    <location>
        <begin position="13"/>
        <end position="23"/>
    </location>
</feature>
<gene>
    <name evidence="8" type="ORF">ABZV61_17335</name>
</gene>
<sequence>MIPEFTDPSAEQPPHHETLATDTIDHCSRLIRFDTSNYGGGDSRGEREAAEWVAEVLTDAGYAPQVLESEPRRASTVVRIPGADPLAPALLVHGHLDVVPAEPSDWSFDPFSGEVTDGAVRGRGALDMKDMDAMMLACATGFARTGTRPPRDIVMAFVADEEDTGAYGAGFLVDKHPGLFEGVTAAISESGGYSVHLPNGRRLYPVATGERGSAWMTLTARGAAGHGSRRNPDNAVATLVRTVAELAALSWPVHLIPPVRALLDGLQAELGVTVDPADPASVAQLGAAARLVESTMSNSLNPTCLSAGYKHNVIPSEATAGIDGRVLPGAEDAFFATVDQVLGTKVTREFASWTEPVAADHTSPEFAAMADALRAHDPQALVLPFCMSGGTDAKAFARLGIAGYGFAPGTTPPGFNSWDYVHGVDEHVLTDSLAFGVRVLDTFLRADLSSPASG</sequence>
<protein>
    <submittedName>
        <fullName evidence="8">M20/M25/M40 family metallo-hydrolase</fullName>
    </submittedName>
</protein>
<dbReference type="Pfam" id="PF07687">
    <property type="entry name" value="M20_dimer"/>
    <property type="match status" value="1"/>
</dbReference>
<dbReference type="InterPro" id="IPR036264">
    <property type="entry name" value="Bact_exopeptidase_dim_dom"/>
</dbReference>
<dbReference type="Gene3D" id="3.40.630.10">
    <property type="entry name" value="Zn peptidases"/>
    <property type="match status" value="1"/>
</dbReference>
<evidence type="ECO:0000256" key="6">
    <source>
        <dbReference type="SAM" id="MobiDB-lite"/>
    </source>
</evidence>
<proteinExistence type="inferred from homology"/>
<evidence type="ECO:0000256" key="1">
    <source>
        <dbReference type="ARBA" id="ARBA00001947"/>
    </source>
</evidence>
<evidence type="ECO:0000256" key="4">
    <source>
        <dbReference type="ARBA" id="ARBA00022801"/>
    </source>
</evidence>
<feature type="domain" description="Peptidase M20 dimerisation" evidence="7">
    <location>
        <begin position="208"/>
        <end position="331"/>
    </location>
</feature>
<dbReference type="SUPFAM" id="SSF53187">
    <property type="entry name" value="Zn-dependent exopeptidases"/>
    <property type="match status" value="1"/>
</dbReference>
<evidence type="ECO:0000256" key="5">
    <source>
        <dbReference type="ARBA" id="ARBA00022833"/>
    </source>
</evidence>
<evidence type="ECO:0000313" key="9">
    <source>
        <dbReference type="Proteomes" id="UP001550044"/>
    </source>
</evidence>
<keyword evidence="9" id="KW-1185">Reference proteome</keyword>
<evidence type="ECO:0000259" key="7">
    <source>
        <dbReference type="Pfam" id="PF07687"/>
    </source>
</evidence>
<dbReference type="InterPro" id="IPR050072">
    <property type="entry name" value="Peptidase_M20A"/>
</dbReference>
<dbReference type="RefSeq" id="WP_356497902.1">
    <property type="nucleotide sequence ID" value="NZ_JBEXIP010000012.1"/>
</dbReference>
<comment type="cofactor">
    <cofactor evidence="1">
        <name>Zn(2+)</name>
        <dbReference type="ChEBI" id="CHEBI:29105"/>
    </cofactor>
</comment>
<dbReference type="Gene3D" id="3.30.70.360">
    <property type="match status" value="1"/>
</dbReference>
<dbReference type="InterPro" id="IPR002933">
    <property type="entry name" value="Peptidase_M20"/>
</dbReference>
<keyword evidence="4" id="KW-0378">Hydrolase</keyword>
<feature type="region of interest" description="Disordered" evidence="6">
    <location>
        <begin position="1"/>
        <end position="23"/>
    </location>
</feature>
<dbReference type="PROSITE" id="PS00758">
    <property type="entry name" value="ARGE_DAPE_CPG2_1"/>
    <property type="match status" value="1"/>
</dbReference>
<comment type="caution">
    <text evidence="8">The sequence shown here is derived from an EMBL/GenBank/DDBJ whole genome shotgun (WGS) entry which is preliminary data.</text>
</comment>
<dbReference type="Proteomes" id="UP001550044">
    <property type="component" value="Unassembled WGS sequence"/>
</dbReference>
<name>A0ABV2U9K4_9ACTN</name>
<dbReference type="EMBL" id="JBEXIP010000012">
    <property type="protein sequence ID" value="MET8434528.1"/>
    <property type="molecule type" value="Genomic_DNA"/>
</dbReference>
<evidence type="ECO:0000313" key="8">
    <source>
        <dbReference type="EMBL" id="MET8434528.1"/>
    </source>
</evidence>
<dbReference type="PANTHER" id="PTHR43808">
    <property type="entry name" value="ACETYLORNITHINE DEACETYLASE"/>
    <property type="match status" value="1"/>
</dbReference>